<dbReference type="Proteomes" id="UP000058074">
    <property type="component" value="Chromosome"/>
</dbReference>
<dbReference type="InterPro" id="IPR038488">
    <property type="entry name" value="Integrase_DNA-bd_sf"/>
</dbReference>
<keyword evidence="4" id="KW-0233">DNA recombination</keyword>
<dbReference type="RefSeq" id="WP_054590405.1">
    <property type="nucleotide sequence ID" value="NZ_CP012700.1"/>
</dbReference>
<protein>
    <submittedName>
        <fullName evidence="7">Integrase</fullName>
    </submittedName>
</protein>
<dbReference type="Gene3D" id="1.10.150.130">
    <property type="match status" value="1"/>
</dbReference>
<dbReference type="InterPro" id="IPR013762">
    <property type="entry name" value="Integrase-like_cat_sf"/>
</dbReference>
<organism evidence="7 8">
    <name type="scientific">Sphingopyxis macrogoltabida</name>
    <name type="common">Sphingomonas macrogoltabidus</name>
    <dbReference type="NCBI Taxonomy" id="33050"/>
    <lineage>
        <taxon>Bacteria</taxon>
        <taxon>Pseudomonadati</taxon>
        <taxon>Pseudomonadota</taxon>
        <taxon>Alphaproteobacteria</taxon>
        <taxon>Sphingomonadales</taxon>
        <taxon>Sphingomonadaceae</taxon>
        <taxon>Sphingopyxis</taxon>
    </lineage>
</organism>
<evidence type="ECO:0000259" key="6">
    <source>
        <dbReference type="PROSITE" id="PS51898"/>
    </source>
</evidence>
<evidence type="ECO:0000313" key="7">
    <source>
        <dbReference type="EMBL" id="ALH82203.1"/>
    </source>
</evidence>
<evidence type="ECO:0000256" key="4">
    <source>
        <dbReference type="ARBA" id="ARBA00023172"/>
    </source>
</evidence>
<feature type="domain" description="Tyr recombinase" evidence="6">
    <location>
        <begin position="224"/>
        <end position="399"/>
    </location>
</feature>
<dbReference type="InterPro" id="IPR011010">
    <property type="entry name" value="DNA_brk_join_enz"/>
</dbReference>
<proteinExistence type="inferred from homology"/>
<dbReference type="CDD" id="cd00796">
    <property type="entry name" value="INT_Rci_Hp1_C"/>
    <property type="match status" value="1"/>
</dbReference>
<dbReference type="InterPro" id="IPR002104">
    <property type="entry name" value="Integrase_catalytic"/>
</dbReference>
<dbReference type="SUPFAM" id="SSF56349">
    <property type="entry name" value="DNA breaking-rejoining enzymes"/>
    <property type="match status" value="1"/>
</dbReference>
<dbReference type="KEGG" id="smag:AN936_18145"/>
<evidence type="ECO:0000313" key="8">
    <source>
        <dbReference type="Proteomes" id="UP000058074"/>
    </source>
</evidence>
<dbReference type="PANTHER" id="PTHR30629:SF2">
    <property type="entry name" value="PROPHAGE INTEGRASE INTS-RELATED"/>
    <property type="match status" value="1"/>
</dbReference>
<dbReference type="PATRIC" id="fig|33050.5.peg.3766"/>
<dbReference type="GO" id="GO:0015074">
    <property type="term" value="P:DNA integration"/>
    <property type="evidence" value="ECO:0007669"/>
    <property type="project" value="UniProtKB-KW"/>
</dbReference>
<dbReference type="Gene3D" id="1.10.443.10">
    <property type="entry name" value="Intergrase catalytic core"/>
    <property type="match status" value="1"/>
</dbReference>
<dbReference type="OrthoDB" id="7615137at2"/>
<dbReference type="GO" id="GO:0006310">
    <property type="term" value="P:DNA recombination"/>
    <property type="evidence" value="ECO:0007669"/>
    <property type="project" value="UniProtKB-KW"/>
</dbReference>
<gene>
    <name evidence="7" type="ORF">AN936_18145</name>
</gene>
<dbReference type="EMBL" id="CP012700">
    <property type="protein sequence ID" value="ALH82203.1"/>
    <property type="molecule type" value="Genomic_DNA"/>
</dbReference>
<dbReference type="AlphaFoldDB" id="A0A0N7GT09"/>
<evidence type="ECO:0000256" key="5">
    <source>
        <dbReference type="SAM" id="MobiDB-lite"/>
    </source>
</evidence>
<dbReference type="InterPro" id="IPR050808">
    <property type="entry name" value="Phage_Integrase"/>
</dbReference>
<dbReference type="Gene3D" id="3.30.160.390">
    <property type="entry name" value="Integrase, DNA-binding domain"/>
    <property type="match status" value="1"/>
</dbReference>
<keyword evidence="3" id="KW-0238">DNA-binding</keyword>
<dbReference type="GO" id="GO:0003677">
    <property type="term" value="F:DNA binding"/>
    <property type="evidence" value="ECO:0007669"/>
    <property type="project" value="UniProtKB-KW"/>
</dbReference>
<dbReference type="InterPro" id="IPR010998">
    <property type="entry name" value="Integrase_recombinase_N"/>
</dbReference>
<reference evidence="7 8" key="1">
    <citation type="journal article" date="2015" name="Genome Announc.">
        <title>Complete Genome Sequence of Polypropylene Glycol- and Polyethylene Glycol-Degrading Sphingopyxis macrogoltabida Strain EY-1.</title>
        <authorList>
            <person name="Ohtsubo Y."/>
            <person name="Nagata Y."/>
            <person name="Numata M."/>
            <person name="Tsuchikane K."/>
            <person name="Hosoyama A."/>
            <person name="Yamazoe A."/>
            <person name="Tsuda M."/>
            <person name="Fujita N."/>
            <person name="Kawai F."/>
        </authorList>
    </citation>
    <scope>NUCLEOTIDE SEQUENCE [LARGE SCALE GENOMIC DNA]</scope>
    <source>
        <strain evidence="7 8">EY-1</strain>
    </source>
</reference>
<sequence length="422" mass="45591">MPTGKLTKRAIDALAVPDSKQLIYWDSEVKGFGLRVLPSGLKTFVVQYRNAEGIKRRMNLGRFGVLTVDTARDLAKLKLAEVIVGEDPADKVRQVRKGMTVAEMCDWYLEEARAGNILGRKNLPIKTSSLDMDESRVRTHIVPLLGNRIVKHLRIADVEQMQSDVKNGKTAKPRTGGRGGMATGGPGVAGRCLGTLQAIIGHAKHKGLLEVHPTLGAKKLASKKKTRRLSVAEIEMMGKAIAHAEASGENPVALGVLRTLLLTGYRREEGQAMRRSWLHPDAGYVAFPDTKGGAQIRAIGPAAVRVLQDQAEIAGNPHLFPSTIGDGPFTAVSECLRRVCVLAGIEGVTPHTLRHTFGSVAGDLGFSELTIRAMLGHASQNVTQDYVHIEEALKLAVRRTSDEIERLLASGAAKLGTMRHAA</sequence>
<accession>A0A0N7GT09</accession>
<keyword evidence="2" id="KW-0229">DNA integration</keyword>
<dbReference type="Pfam" id="PF00589">
    <property type="entry name" value="Phage_integrase"/>
    <property type="match status" value="1"/>
</dbReference>
<evidence type="ECO:0000256" key="2">
    <source>
        <dbReference type="ARBA" id="ARBA00022908"/>
    </source>
</evidence>
<dbReference type="PANTHER" id="PTHR30629">
    <property type="entry name" value="PROPHAGE INTEGRASE"/>
    <property type="match status" value="1"/>
</dbReference>
<evidence type="ECO:0000256" key="3">
    <source>
        <dbReference type="ARBA" id="ARBA00023125"/>
    </source>
</evidence>
<dbReference type="PROSITE" id="PS51898">
    <property type="entry name" value="TYR_RECOMBINASE"/>
    <property type="match status" value="1"/>
</dbReference>
<dbReference type="Pfam" id="PF13356">
    <property type="entry name" value="Arm-DNA-bind_3"/>
    <property type="match status" value="1"/>
</dbReference>
<comment type="similarity">
    <text evidence="1">Belongs to the 'phage' integrase family.</text>
</comment>
<dbReference type="InterPro" id="IPR025166">
    <property type="entry name" value="Integrase_DNA_bind_dom"/>
</dbReference>
<evidence type="ECO:0000256" key="1">
    <source>
        <dbReference type="ARBA" id="ARBA00008857"/>
    </source>
</evidence>
<name>A0A0N7GT09_SPHMC</name>
<feature type="region of interest" description="Disordered" evidence="5">
    <location>
        <begin position="164"/>
        <end position="183"/>
    </location>
</feature>